<evidence type="ECO:0000313" key="3">
    <source>
        <dbReference type="Proteomes" id="UP000789390"/>
    </source>
</evidence>
<dbReference type="SUPFAM" id="SSF53098">
    <property type="entry name" value="Ribonuclease H-like"/>
    <property type="match status" value="1"/>
</dbReference>
<evidence type="ECO:0000313" key="2">
    <source>
        <dbReference type="EMBL" id="CAH0101020.1"/>
    </source>
</evidence>
<comment type="caution">
    <text evidence="2">The sequence shown here is derived from an EMBL/GenBank/DDBJ whole genome shotgun (WGS) entry which is preliminary data.</text>
</comment>
<gene>
    <name evidence="2" type="ORF">DGAL_LOCUS3317</name>
</gene>
<dbReference type="SMART" id="SM00474">
    <property type="entry name" value="35EXOc"/>
    <property type="match status" value="1"/>
</dbReference>
<name>A0A8J2RFF0_9CRUS</name>
<reference evidence="2" key="1">
    <citation type="submission" date="2021-11" db="EMBL/GenBank/DDBJ databases">
        <authorList>
            <person name="Schell T."/>
        </authorList>
    </citation>
    <scope>NUCLEOTIDE SEQUENCE</scope>
    <source>
        <strain evidence="2">M5</strain>
    </source>
</reference>
<proteinExistence type="predicted"/>
<accession>A0A8J2RFF0</accession>
<dbReference type="Gene3D" id="3.30.420.10">
    <property type="entry name" value="Ribonuclease H-like superfamily/Ribonuclease H"/>
    <property type="match status" value="1"/>
</dbReference>
<keyword evidence="3" id="KW-1185">Reference proteome</keyword>
<organism evidence="2 3">
    <name type="scientific">Daphnia galeata</name>
    <dbReference type="NCBI Taxonomy" id="27404"/>
    <lineage>
        <taxon>Eukaryota</taxon>
        <taxon>Metazoa</taxon>
        <taxon>Ecdysozoa</taxon>
        <taxon>Arthropoda</taxon>
        <taxon>Crustacea</taxon>
        <taxon>Branchiopoda</taxon>
        <taxon>Diplostraca</taxon>
        <taxon>Cladocera</taxon>
        <taxon>Anomopoda</taxon>
        <taxon>Daphniidae</taxon>
        <taxon>Daphnia</taxon>
    </lineage>
</organism>
<dbReference type="Proteomes" id="UP000789390">
    <property type="component" value="Unassembled WGS sequence"/>
</dbReference>
<dbReference type="InterPro" id="IPR012337">
    <property type="entry name" value="RNaseH-like_sf"/>
</dbReference>
<protein>
    <recommendedName>
        <fullName evidence="1">3'-5' exonuclease domain-containing protein</fullName>
    </recommendedName>
</protein>
<dbReference type="GO" id="GO:0006139">
    <property type="term" value="P:nucleobase-containing compound metabolic process"/>
    <property type="evidence" value="ECO:0007669"/>
    <property type="project" value="InterPro"/>
</dbReference>
<dbReference type="GO" id="GO:0003676">
    <property type="term" value="F:nucleic acid binding"/>
    <property type="evidence" value="ECO:0007669"/>
    <property type="project" value="InterPro"/>
</dbReference>
<dbReference type="InterPro" id="IPR052408">
    <property type="entry name" value="Exonuclease_MUT-7-like"/>
</dbReference>
<sequence length="665" mass="76421">MASFEDFDSDTDDEFLKDVVALPLHPASTATGILESPQNVDSVKKLNQYKDEKIEVIHVKKQMSDVVKDFKDVSFSSDNFLTDSCRGHQCSIIQEAWISGGMGGQQVKQLAHKLFSSSQNPHLSAVYLMYHSYDFFKNKTNSLAAFVVDQFEVWLEEFHKTNGYYPSVDQQTAKEAMVAVSRQKNGKILKKIVNMYKGVHFKTQLIEVVNELVHHQEFASACRLAVALELFSDFQKEDFVLPLIVQDKLPLAEEYLKKNCTMQQAVVSFLDRHIKQPCEMLHLISQRSLPDVNYEKMNSKNIANMVIRLAKRFELDDESHPETILRQKIGALRYLVHKKYNERSIDDENWTELVEIAVANSLDLQVELIQQLQCIDDEAATRYAEIYAIPEERLPYNFSPFIRSDSCSQAPIKPSNEMLAEIEGKVKAEFYALKMPFENIHWICSWESVQEFLDIVSKSAVVGIDVEWPPFVTQLAKATVLQIATHNKIFILDIFSLREDKTCSIVYSRQLIRILFSNPHILKLGYGLKEDLQVLSRSLPGIEDVSKSVVNWIDIKNLWSNIESKYPLFVPSVVMNEEDILLSRQETHKGLSGLVKQLLGLPLDKKEQFSDWQKRPLRRSQLIYAALDAFCLLEVYDFLQKRSQFLEIDWPGVLKKLGTVHHSVN</sequence>
<dbReference type="EMBL" id="CAKKLH010000048">
    <property type="protein sequence ID" value="CAH0101020.1"/>
    <property type="molecule type" value="Genomic_DNA"/>
</dbReference>
<dbReference type="Pfam" id="PF01612">
    <property type="entry name" value="DNA_pol_A_exo1"/>
    <property type="match status" value="1"/>
</dbReference>
<dbReference type="InterPro" id="IPR002562">
    <property type="entry name" value="3'-5'_exonuclease_dom"/>
</dbReference>
<dbReference type="InterPro" id="IPR036397">
    <property type="entry name" value="RNaseH_sf"/>
</dbReference>
<dbReference type="PANTHER" id="PTHR47765:SF2">
    <property type="entry name" value="EXONUCLEASE MUT-7 HOMOLOG"/>
    <property type="match status" value="1"/>
</dbReference>
<dbReference type="PANTHER" id="PTHR47765">
    <property type="entry name" value="3'-5' EXONUCLEASE DOMAIN-CONTAINING PROTEIN"/>
    <property type="match status" value="1"/>
</dbReference>
<dbReference type="AlphaFoldDB" id="A0A8J2RFF0"/>
<dbReference type="OrthoDB" id="18193at2759"/>
<feature type="domain" description="3'-5' exonuclease" evidence="1">
    <location>
        <begin position="440"/>
        <end position="644"/>
    </location>
</feature>
<evidence type="ECO:0000259" key="1">
    <source>
        <dbReference type="SMART" id="SM00474"/>
    </source>
</evidence>
<dbReference type="GO" id="GO:0008408">
    <property type="term" value="F:3'-5' exonuclease activity"/>
    <property type="evidence" value="ECO:0007669"/>
    <property type="project" value="InterPro"/>
</dbReference>